<reference evidence="2 3" key="1">
    <citation type="journal article" date="2017" name="Biochemistry">
        <title>Identification of the Biosynthetic Pathway for the Antibiotic Bicyclomycin.</title>
        <authorList>
            <person name="Patteson J."/>
            <person name="Cai W."/>
            <person name="Johnson R.A."/>
            <person name="Santa Maria K."/>
            <person name="Li B."/>
        </authorList>
    </citation>
    <scope>NUCLEOTIDE SEQUENCE [LARGE SCALE GENOMIC DNA]</scope>
    <source>
        <strain evidence="2 3">ATCC 21532</strain>
    </source>
</reference>
<dbReference type="OrthoDB" id="4297528at2"/>
<evidence type="ECO:0000256" key="1">
    <source>
        <dbReference type="SAM" id="MobiDB-lite"/>
    </source>
</evidence>
<comment type="caution">
    <text evidence="2">The sequence shown here is derived from an EMBL/GenBank/DDBJ whole genome shotgun (WGS) entry which is preliminary data.</text>
</comment>
<gene>
    <name evidence="2" type="ORF">BLA24_25750</name>
</gene>
<organism evidence="2 3">
    <name type="scientific">Streptomyces cinnamoneus</name>
    <name type="common">Streptoverticillium cinnamoneum</name>
    <dbReference type="NCBI Taxonomy" id="53446"/>
    <lineage>
        <taxon>Bacteria</taxon>
        <taxon>Bacillati</taxon>
        <taxon>Actinomycetota</taxon>
        <taxon>Actinomycetes</taxon>
        <taxon>Kitasatosporales</taxon>
        <taxon>Streptomycetaceae</taxon>
        <taxon>Streptomyces</taxon>
        <taxon>Streptomyces cinnamoneus group</taxon>
    </lineage>
</organism>
<accession>A0A2G1XDZ7</accession>
<feature type="region of interest" description="Disordered" evidence="1">
    <location>
        <begin position="1"/>
        <end position="33"/>
    </location>
</feature>
<sequence length="99" mass="10811">MTASATTNSTGSEPSPRMRKVADVKAGQRVKATGKDTRGYTVTRAGRLLAAPKRVMAQDWDKRIKKWRLHISDEPGAMPAHRNSLSLPMGAEVELLPEA</sequence>
<dbReference type="RefSeq" id="WP_099201390.1">
    <property type="nucleotide sequence ID" value="NZ_NHZO01000154.1"/>
</dbReference>
<protein>
    <submittedName>
        <fullName evidence="2">Uncharacterized protein</fullName>
    </submittedName>
</protein>
<feature type="compositionally biased region" description="Polar residues" evidence="1">
    <location>
        <begin position="1"/>
        <end position="13"/>
    </location>
</feature>
<dbReference type="Proteomes" id="UP000222531">
    <property type="component" value="Unassembled WGS sequence"/>
</dbReference>
<evidence type="ECO:0000313" key="2">
    <source>
        <dbReference type="EMBL" id="PHQ49448.1"/>
    </source>
</evidence>
<keyword evidence="3" id="KW-1185">Reference proteome</keyword>
<proteinExistence type="predicted"/>
<evidence type="ECO:0000313" key="3">
    <source>
        <dbReference type="Proteomes" id="UP000222531"/>
    </source>
</evidence>
<dbReference type="AlphaFoldDB" id="A0A2G1XDZ7"/>
<dbReference type="EMBL" id="NHZO01000154">
    <property type="protein sequence ID" value="PHQ49448.1"/>
    <property type="molecule type" value="Genomic_DNA"/>
</dbReference>
<name>A0A2G1XDZ7_STRCJ</name>